<dbReference type="EMBL" id="JXJN01026700">
    <property type="status" value="NOT_ANNOTATED_CDS"/>
    <property type="molecule type" value="Genomic_DNA"/>
</dbReference>
<dbReference type="Proteomes" id="UP000092460">
    <property type="component" value="Unassembled WGS sequence"/>
</dbReference>
<accession>A0A1B0C6J4</accession>
<sequence>MEEKIECHTQRNGCTFVLNALSMFKVKFSFMFGEMTTMCKICFVFHQLKLVSNLINLTSVEVKFNVLSRGAESLRKHYNTISLVPHSVLLHFSEDFDSSNNNILRGKLELLLKLGLNSKHEKLVFKLFPLFDDRGVANGAVASLHISSKCDRKILIKLEDAFAHKTVANCLNQNLNPSYEVTKKANLKYR</sequence>
<dbReference type="EMBL" id="JXJN01026699">
    <property type="status" value="NOT_ANNOTATED_CDS"/>
    <property type="molecule type" value="Genomic_DNA"/>
</dbReference>
<evidence type="ECO:0000313" key="2">
    <source>
        <dbReference type="Proteomes" id="UP000092460"/>
    </source>
</evidence>
<evidence type="ECO:0000313" key="1">
    <source>
        <dbReference type="EnsemblMetazoa" id="GPPI050500-PA"/>
    </source>
</evidence>
<dbReference type="AlphaFoldDB" id="A0A1B0C6J4"/>
<proteinExistence type="predicted"/>
<dbReference type="EnsemblMetazoa" id="GPPI050500-RA">
    <property type="protein sequence ID" value="GPPI050500-PA"/>
    <property type="gene ID" value="GPPI050500"/>
</dbReference>
<protein>
    <submittedName>
        <fullName evidence="1">Uncharacterized protein</fullName>
    </submittedName>
</protein>
<keyword evidence="2" id="KW-1185">Reference proteome</keyword>
<reference evidence="2" key="1">
    <citation type="submission" date="2015-01" db="EMBL/GenBank/DDBJ databases">
        <authorList>
            <person name="Aksoy S."/>
            <person name="Warren W."/>
            <person name="Wilson R.K."/>
        </authorList>
    </citation>
    <scope>NUCLEOTIDE SEQUENCE [LARGE SCALE GENOMIC DNA]</scope>
    <source>
        <strain evidence="2">IAEA</strain>
    </source>
</reference>
<reference evidence="1" key="2">
    <citation type="submission" date="2020-05" db="UniProtKB">
        <authorList>
            <consortium name="EnsemblMetazoa"/>
        </authorList>
    </citation>
    <scope>IDENTIFICATION</scope>
    <source>
        <strain evidence="1">IAEA</strain>
    </source>
</reference>
<dbReference type="VEuPathDB" id="VectorBase:GPPI050500"/>
<name>A0A1B0C6J4_9MUSC</name>
<organism evidence="1 2">
    <name type="scientific">Glossina palpalis gambiensis</name>
    <dbReference type="NCBI Taxonomy" id="67801"/>
    <lineage>
        <taxon>Eukaryota</taxon>
        <taxon>Metazoa</taxon>
        <taxon>Ecdysozoa</taxon>
        <taxon>Arthropoda</taxon>
        <taxon>Hexapoda</taxon>
        <taxon>Insecta</taxon>
        <taxon>Pterygota</taxon>
        <taxon>Neoptera</taxon>
        <taxon>Endopterygota</taxon>
        <taxon>Diptera</taxon>
        <taxon>Brachycera</taxon>
        <taxon>Muscomorpha</taxon>
        <taxon>Hippoboscoidea</taxon>
        <taxon>Glossinidae</taxon>
        <taxon>Glossina</taxon>
    </lineage>
</organism>